<keyword evidence="1" id="KW-0732">Signal</keyword>
<evidence type="ECO:0000313" key="2">
    <source>
        <dbReference type="EMBL" id="CBJ28528.1"/>
    </source>
</evidence>
<feature type="signal peptide" evidence="1">
    <location>
        <begin position="1"/>
        <end position="22"/>
    </location>
</feature>
<keyword evidence="3" id="KW-1185">Reference proteome</keyword>
<organism evidence="2 3">
    <name type="scientific">Ectocarpus siliculosus</name>
    <name type="common">Brown alga</name>
    <name type="synonym">Conferva siliculosa</name>
    <dbReference type="NCBI Taxonomy" id="2880"/>
    <lineage>
        <taxon>Eukaryota</taxon>
        <taxon>Sar</taxon>
        <taxon>Stramenopiles</taxon>
        <taxon>Ochrophyta</taxon>
        <taxon>PX clade</taxon>
        <taxon>Phaeophyceae</taxon>
        <taxon>Ectocarpales</taxon>
        <taxon>Ectocarpaceae</taxon>
        <taxon>Ectocarpus</taxon>
    </lineage>
</organism>
<dbReference type="InParanoid" id="D7FHG6"/>
<dbReference type="EMBL" id="FN649760">
    <property type="protein sequence ID" value="CBJ28528.1"/>
    <property type="molecule type" value="Genomic_DNA"/>
</dbReference>
<dbReference type="OrthoDB" id="10391035at2759"/>
<reference evidence="2 3" key="1">
    <citation type="journal article" date="2010" name="Nature">
        <title>The Ectocarpus genome and the independent evolution of multicellularity in brown algae.</title>
        <authorList>
            <person name="Cock J.M."/>
            <person name="Sterck L."/>
            <person name="Rouze P."/>
            <person name="Scornet D."/>
            <person name="Allen A.E."/>
            <person name="Amoutzias G."/>
            <person name="Anthouard V."/>
            <person name="Artiguenave F."/>
            <person name="Aury J.M."/>
            <person name="Badger J.H."/>
            <person name="Beszteri B."/>
            <person name="Billiau K."/>
            <person name="Bonnet E."/>
            <person name="Bothwell J.H."/>
            <person name="Bowler C."/>
            <person name="Boyen C."/>
            <person name="Brownlee C."/>
            <person name="Carrano C.J."/>
            <person name="Charrier B."/>
            <person name="Cho G.Y."/>
            <person name="Coelho S.M."/>
            <person name="Collen J."/>
            <person name="Corre E."/>
            <person name="Da Silva C."/>
            <person name="Delage L."/>
            <person name="Delaroque N."/>
            <person name="Dittami S.M."/>
            <person name="Doulbeau S."/>
            <person name="Elias M."/>
            <person name="Farnham G."/>
            <person name="Gachon C.M."/>
            <person name="Gschloessl B."/>
            <person name="Heesch S."/>
            <person name="Jabbari K."/>
            <person name="Jubin C."/>
            <person name="Kawai H."/>
            <person name="Kimura K."/>
            <person name="Kloareg B."/>
            <person name="Kupper F.C."/>
            <person name="Lang D."/>
            <person name="Le Bail A."/>
            <person name="Leblanc C."/>
            <person name="Lerouge P."/>
            <person name="Lohr M."/>
            <person name="Lopez P.J."/>
            <person name="Martens C."/>
            <person name="Maumus F."/>
            <person name="Michel G."/>
            <person name="Miranda-Saavedra D."/>
            <person name="Morales J."/>
            <person name="Moreau H."/>
            <person name="Motomura T."/>
            <person name="Nagasato C."/>
            <person name="Napoli C.A."/>
            <person name="Nelson D.R."/>
            <person name="Nyvall-Collen P."/>
            <person name="Peters A.F."/>
            <person name="Pommier C."/>
            <person name="Potin P."/>
            <person name="Poulain J."/>
            <person name="Quesneville H."/>
            <person name="Read B."/>
            <person name="Rensing S.A."/>
            <person name="Ritter A."/>
            <person name="Rousvoal S."/>
            <person name="Samanta M."/>
            <person name="Samson G."/>
            <person name="Schroeder D.C."/>
            <person name="Segurens B."/>
            <person name="Strittmatter M."/>
            <person name="Tonon T."/>
            <person name="Tregear J.W."/>
            <person name="Valentin K."/>
            <person name="von Dassow P."/>
            <person name="Yamagishi T."/>
            <person name="Van de Peer Y."/>
            <person name="Wincker P."/>
        </authorList>
    </citation>
    <scope>NUCLEOTIDE SEQUENCE [LARGE SCALE GENOMIC DNA]</scope>
    <source>
        <strain evidence="3">Ec32 / CCAP1310/4</strain>
    </source>
</reference>
<feature type="chain" id="PRO_5003095257" evidence="1">
    <location>
        <begin position="23"/>
        <end position="186"/>
    </location>
</feature>
<accession>D7FHG6</accession>
<evidence type="ECO:0000313" key="3">
    <source>
        <dbReference type="Proteomes" id="UP000002630"/>
    </source>
</evidence>
<protein>
    <submittedName>
        <fullName evidence="2">Uncharacterized protein</fullName>
    </submittedName>
</protein>
<dbReference type="Proteomes" id="UP000002630">
    <property type="component" value="Unassembled WGS sequence"/>
</dbReference>
<dbReference type="AlphaFoldDB" id="D7FHG6"/>
<gene>
    <name evidence="2" type="ORF">Esi_0108_0030</name>
</gene>
<proteinExistence type="predicted"/>
<evidence type="ECO:0000256" key="1">
    <source>
        <dbReference type="SAM" id="SignalP"/>
    </source>
</evidence>
<name>D7FHG6_ECTSI</name>
<sequence length="186" mass="20387">MHASRVLCVAAAVACLVSTAAAFVASGGGHAVRTRAATSAGQQQHVQPAIQQRGVQVLGASEEGAGEERGFVNPYTAFRKWQMDLIESKAKGDEKYPEAFAGLMKEPGMTTEKAERLAKLSVSDPILYAIERRREANEINETKMDYDKISGFFPMEWIMSGDFGWGFNKKKKRLAEEEAAREAGKK</sequence>